<dbReference type="Pfam" id="PF02594">
    <property type="entry name" value="DUF167"/>
    <property type="match status" value="1"/>
</dbReference>
<evidence type="ECO:0000256" key="1">
    <source>
        <dbReference type="ARBA" id="ARBA00010364"/>
    </source>
</evidence>
<dbReference type="HAMAP" id="MF_00634">
    <property type="entry name" value="UPF0235"/>
    <property type="match status" value="1"/>
</dbReference>
<dbReference type="SMART" id="SM01152">
    <property type="entry name" value="DUF167"/>
    <property type="match status" value="1"/>
</dbReference>
<evidence type="ECO:0000256" key="2">
    <source>
        <dbReference type="HAMAP-Rule" id="MF_00634"/>
    </source>
</evidence>
<dbReference type="SUPFAM" id="SSF69786">
    <property type="entry name" value="YggU-like"/>
    <property type="match status" value="1"/>
</dbReference>
<dbReference type="EMBL" id="VICH01000001">
    <property type="protein sequence ID" value="TQV70463.1"/>
    <property type="molecule type" value="Genomic_DNA"/>
</dbReference>
<accession>A0A545SZS4</accession>
<keyword evidence="4" id="KW-1185">Reference proteome</keyword>
<comment type="similarity">
    <text evidence="1 2">Belongs to the UPF0235 family.</text>
</comment>
<evidence type="ECO:0000313" key="4">
    <source>
        <dbReference type="Proteomes" id="UP000315816"/>
    </source>
</evidence>
<dbReference type="RefSeq" id="WP_142851913.1">
    <property type="nucleotide sequence ID" value="NZ_FXWW01000002.1"/>
</dbReference>
<dbReference type="Gene3D" id="3.30.1200.10">
    <property type="entry name" value="YggU-like"/>
    <property type="match status" value="1"/>
</dbReference>
<dbReference type="PANTHER" id="PTHR13420">
    <property type="entry name" value="UPF0235 PROTEIN C15ORF40"/>
    <property type="match status" value="1"/>
</dbReference>
<protein>
    <recommendedName>
        <fullName evidence="2">UPF0235 protein FIL88_00745</fullName>
    </recommendedName>
</protein>
<dbReference type="InterPro" id="IPR003746">
    <property type="entry name" value="DUF167"/>
</dbReference>
<gene>
    <name evidence="3" type="ORF">FIL88_00745</name>
</gene>
<dbReference type="AlphaFoldDB" id="A0A545SZS4"/>
<sequence length="85" mass="9182">MKKGELSYLSKEGARISVRVTPKASRNEVTLRDGKIRIQTTTAPENGKANKAVAKLLAEALGTAKSRLELIQGATSKDKVFQIKA</sequence>
<dbReference type="Proteomes" id="UP000315816">
    <property type="component" value="Unassembled WGS sequence"/>
</dbReference>
<reference evidence="3 4" key="1">
    <citation type="submission" date="2019-06" db="EMBL/GenBank/DDBJ databases">
        <title>A novel species of marine bacteria.</title>
        <authorList>
            <person name="Wang Y."/>
        </authorList>
    </citation>
    <scope>NUCLEOTIDE SEQUENCE [LARGE SCALE GENOMIC DNA]</scope>
    <source>
        <strain evidence="3 4">MA1-10</strain>
    </source>
</reference>
<proteinExistence type="inferred from homology"/>
<evidence type="ECO:0000313" key="3">
    <source>
        <dbReference type="EMBL" id="TQV70463.1"/>
    </source>
</evidence>
<comment type="caution">
    <text evidence="3">The sequence shown here is derived from an EMBL/GenBank/DDBJ whole genome shotgun (WGS) entry which is preliminary data.</text>
</comment>
<name>A0A545SZS4_9RHOB</name>
<organism evidence="3 4">
    <name type="scientific">Aliiroseovarius halocynthiae</name>
    <dbReference type="NCBI Taxonomy" id="985055"/>
    <lineage>
        <taxon>Bacteria</taxon>
        <taxon>Pseudomonadati</taxon>
        <taxon>Pseudomonadota</taxon>
        <taxon>Alphaproteobacteria</taxon>
        <taxon>Rhodobacterales</taxon>
        <taxon>Paracoccaceae</taxon>
        <taxon>Aliiroseovarius</taxon>
    </lineage>
</organism>
<dbReference type="NCBIfam" id="TIGR00251">
    <property type="entry name" value="DUF167 family protein"/>
    <property type="match status" value="1"/>
</dbReference>
<dbReference type="InterPro" id="IPR036591">
    <property type="entry name" value="YggU-like_sf"/>
</dbReference>
<dbReference type="OrthoDB" id="3176309at2"/>
<dbReference type="GO" id="GO:0005737">
    <property type="term" value="C:cytoplasm"/>
    <property type="evidence" value="ECO:0007669"/>
    <property type="project" value="TreeGrafter"/>
</dbReference>
<dbReference type="PANTHER" id="PTHR13420:SF7">
    <property type="entry name" value="UPF0235 PROTEIN C15ORF40"/>
    <property type="match status" value="1"/>
</dbReference>